<evidence type="ECO:0000256" key="1">
    <source>
        <dbReference type="ARBA" id="ARBA00022676"/>
    </source>
</evidence>
<dbReference type="Pfam" id="PF01501">
    <property type="entry name" value="Glyco_transf_8"/>
    <property type="match status" value="1"/>
</dbReference>
<dbReference type="PANTHER" id="PTHR13778">
    <property type="entry name" value="GLYCOSYLTRANSFERASE 8 DOMAIN-CONTAINING PROTEIN"/>
    <property type="match status" value="1"/>
</dbReference>
<reference evidence="4 5" key="1">
    <citation type="submission" date="2018-04" db="EMBL/GenBank/DDBJ databases">
        <title>Genomic Encyclopedia of Type Strains, Phase III (KMG-III): the genomes of soil and plant-associated and newly described type strains.</title>
        <authorList>
            <person name="Whitman W."/>
        </authorList>
    </citation>
    <scope>NUCLEOTIDE SEQUENCE [LARGE SCALE GENOMIC DNA]</scope>
    <source>
        <strain evidence="4 5">JA192</strain>
    </source>
</reference>
<dbReference type="Proteomes" id="UP000240800">
    <property type="component" value="Unassembled WGS sequence"/>
</dbReference>
<keyword evidence="5" id="KW-1185">Reference proteome</keyword>
<name>A0ABX5J2S4_9RHOB</name>
<comment type="caution">
    <text evidence="4">The sequence shown here is derived from an EMBL/GenBank/DDBJ whole genome shotgun (WGS) entry which is preliminary data.</text>
</comment>
<dbReference type="RefSeq" id="WP_108223505.1">
    <property type="nucleotide sequence ID" value="NZ_JBNGEX010000016.1"/>
</dbReference>
<evidence type="ECO:0000256" key="3">
    <source>
        <dbReference type="ARBA" id="ARBA00022723"/>
    </source>
</evidence>
<keyword evidence="3" id="KW-0479">Metal-binding</keyword>
<evidence type="ECO:0000256" key="2">
    <source>
        <dbReference type="ARBA" id="ARBA00022679"/>
    </source>
</evidence>
<dbReference type="InterPro" id="IPR050748">
    <property type="entry name" value="Glycosyltrans_8_dom-fam"/>
</dbReference>
<keyword evidence="2" id="KW-0808">Transferase</keyword>
<dbReference type="Gene3D" id="3.90.550.10">
    <property type="entry name" value="Spore Coat Polysaccharide Biosynthesis Protein SpsA, Chain A"/>
    <property type="match status" value="1"/>
</dbReference>
<dbReference type="PANTHER" id="PTHR13778:SF47">
    <property type="entry name" value="LIPOPOLYSACCHARIDE 1,3-GALACTOSYLTRANSFERASE"/>
    <property type="match status" value="1"/>
</dbReference>
<dbReference type="InterPro" id="IPR002495">
    <property type="entry name" value="Glyco_trans_8"/>
</dbReference>
<dbReference type="EMBL" id="PZZW01000010">
    <property type="protein sequence ID" value="PTM75865.1"/>
    <property type="molecule type" value="Genomic_DNA"/>
</dbReference>
<keyword evidence="1" id="KW-0328">Glycosyltransferase</keyword>
<gene>
    <name evidence="4" type="ORF">C8J29_11085</name>
</gene>
<evidence type="ECO:0000313" key="4">
    <source>
        <dbReference type="EMBL" id="PTM75865.1"/>
    </source>
</evidence>
<proteinExistence type="predicted"/>
<protein>
    <submittedName>
        <fullName evidence="4">Lipopolysaccharide biosynthesis glycosyltransferase</fullName>
    </submittedName>
</protein>
<dbReference type="InterPro" id="IPR029044">
    <property type="entry name" value="Nucleotide-diphossugar_trans"/>
</dbReference>
<dbReference type="SUPFAM" id="SSF53448">
    <property type="entry name" value="Nucleotide-diphospho-sugar transferases"/>
    <property type="match status" value="1"/>
</dbReference>
<sequence length="304" mass="34216">MPLDTANPDLPRIVLITDDRMLKPTLFTAWTMLRRFRGNAELHFWGNALDDWHWSMVEQVASCNANVVLRPLRLEGADLAGAKPVGTYISEATMGRLLIPKKLTGRVLYLDGDVRVVDDLSPLFSLDMQGFPLAGVRDYVVSKRLARGTPANDRNRARLEEEARCMSGADASTYFNAGVLLLDASAIAADHSLCSAMQDLDRASKWTLGDQDHLNNVFAGRVRLIDPAYNSSWSRTSRQRRYAEKLGPAPAELTYARDAIIHFHGPAKPWKKAQYDFWSPRARAVFSYRRELAAFAERYPELAF</sequence>
<evidence type="ECO:0000313" key="5">
    <source>
        <dbReference type="Proteomes" id="UP000240800"/>
    </source>
</evidence>
<organism evidence="4 5">
    <name type="scientific">Cereibacter johrii</name>
    <dbReference type="NCBI Taxonomy" id="445629"/>
    <lineage>
        <taxon>Bacteria</taxon>
        <taxon>Pseudomonadati</taxon>
        <taxon>Pseudomonadota</taxon>
        <taxon>Alphaproteobacteria</taxon>
        <taxon>Rhodobacterales</taxon>
        <taxon>Paracoccaceae</taxon>
        <taxon>Cereibacter</taxon>
    </lineage>
</organism>
<accession>A0ABX5J2S4</accession>